<dbReference type="PANTHER" id="PTHR21580">
    <property type="entry name" value="SHIPPO-1-RELATED"/>
    <property type="match status" value="1"/>
</dbReference>
<dbReference type="EMBL" id="MPUH01001095">
    <property type="protein sequence ID" value="OMJ70367.1"/>
    <property type="molecule type" value="Genomic_DNA"/>
</dbReference>
<comment type="caution">
    <text evidence="2">The sequence shown here is derived from an EMBL/GenBank/DDBJ whole genome shotgun (WGS) entry which is preliminary data.</text>
</comment>
<dbReference type="InterPro" id="IPR051291">
    <property type="entry name" value="CIMAP"/>
</dbReference>
<dbReference type="Pfam" id="PF07004">
    <property type="entry name" value="SHIPPO-rpt"/>
    <property type="match status" value="3"/>
</dbReference>
<evidence type="ECO:0000313" key="3">
    <source>
        <dbReference type="Proteomes" id="UP000187209"/>
    </source>
</evidence>
<gene>
    <name evidence="2" type="ORF">SteCoe_31676</name>
</gene>
<accession>A0A1R2B0V5</accession>
<dbReference type="PANTHER" id="PTHR21580:SF28">
    <property type="entry name" value="BOREALIN N-TERMINAL DOMAIN-CONTAINING PROTEIN-RELATED"/>
    <property type="match status" value="1"/>
</dbReference>
<reference evidence="2 3" key="1">
    <citation type="submission" date="2016-11" db="EMBL/GenBank/DDBJ databases">
        <title>The macronuclear genome of Stentor coeruleus: a giant cell with tiny introns.</title>
        <authorList>
            <person name="Slabodnick M."/>
            <person name="Ruby J.G."/>
            <person name="Reiff S.B."/>
            <person name="Swart E.C."/>
            <person name="Gosai S."/>
            <person name="Prabakaran S."/>
            <person name="Witkowska E."/>
            <person name="Larue G.E."/>
            <person name="Fisher S."/>
            <person name="Freeman R.M."/>
            <person name="Gunawardena J."/>
            <person name="Chu W."/>
            <person name="Stover N.A."/>
            <person name="Gregory B.D."/>
            <person name="Nowacki M."/>
            <person name="Derisi J."/>
            <person name="Roy S.W."/>
            <person name="Marshall W.F."/>
            <person name="Sood P."/>
        </authorList>
    </citation>
    <scope>NUCLEOTIDE SEQUENCE [LARGE SCALE GENOMIC DNA]</scope>
    <source>
        <strain evidence="2">WM001</strain>
    </source>
</reference>
<sequence>MIRQNLTRSRKNRPPGFSTLGQNSVHWSFSKARRFRNKTINECPELLDLPSTLDKRSTSFGYGKRWQPTNPCGKDSPSPDKYNIPSCFDLDKRGPVILGNQREFSLQPKSNTPGPGTYDVASSLCKDAPKFTFRPKIVDKVRYSSPSPGTYNPRYRLQDKGNYSEITFGVGSRSKDYKARPSTPGPGTYEVPSSFCKSCTTDPVKFYSSVKNKVFKR</sequence>
<protein>
    <submittedName>
        <fullName evidence="2">Uncharacterized protein</fullName>
    </submittedName>
</protein>
<dbReference type="AlphaFoldDB" id="A0A1R2B0V5"/>
<organism evidence="2 3">
    <name type="scientific">Stentor coeruleus</name>
    <dbReference type="NCBI Taxonomy" id="5963"/>
    <lineage>
        <taxon>Eukaryota</taxon>
        <taxon>Sar</taxon>
        <taxon>Alveolata</taxon>
        <taxon>Ciliophora</taxon>
        <taxon>Postciliodesmatophora</taxon>
        <taxon>Heterotrichea</taxon>
        <taxon>Heterotrichida</taxon>
        <taxon>Stentoridae</taxon>
        <taxon>Stentor</taxon>
    </lineage>
</organism>
<evidence type="ECO:0000313" key="2">
    <source>
        <dbReference type="EMBL" id="OMJ70367.1"/>
    </source>
</evidence>
<feature type="region of interest" description="Disordered" evidence="1">
    <location>
        <begin position="1"/>
        <end position="22"/>
    </location>
</feature>
<dbReference type="OrthoDB" id="429991at2759"/>
<proteinExistence type="predicted"/>
<keyword evidence="3" id="KW-1185">Reference proteome</keyword>
<dbReference type="Proteomes" id="UP000187209">
    <property type="component" value="Unassembled WGS sequence"/>
</dbReference>
<evidence type="ECO:0000256" key="1">
    <source>
        <dbReference type="SAM" id="MobiDB-lite"/>
    </source>
</evidence>
<dbReference type="InterPro" id="IPR010736">
    <property type="entry name" value="SHIPPO-rpt"/>
</dbReference>
<name>A0A1R2B0V5_9CILI</name>